<feature type="compositionally biased region" description="Basic and acidic residues" evidence="1">
    <location>
        <begin position="1"/>
        <end position="15"/>
    </location>
</feature>
<feature type="domain" description="Tetracyclin repressor-like C-terminal" evidence="2">
    <location>
        <begin position="3"/>
        <end position="74"/>
    </location>
</feature>
<gene>
    <name evidence="3" type="ORF">OG549_36210</name>
</gene>
<name>A0AAU2VEH5_9ACTN</name>
<evidence type="ECO:0000313" key="3">
    <source>
        <dbReference type="EMBL" id="WTW65648.1"/>
    </source>
</evidence>
<dbReference type="InterPro" id="IPR041678">
    <property type="entry name" value="TetR_C_16"/>
</dbReference>
<evidence type="ECO:0000259" key="2">
    <source>
        <dbReference type="Pfam" id="PF17920"/>
    </source>
</evidence>
<feature type="region of interest" description="Disordered" evidence="1">
    <location>
        <begin position="1"/>
        <end position="28"/>
    </location>
</feature>
<sequence>MDERTLPRERFREQVTSRPTGQLRGGDSELRAKLSAGLPLGLGATLGLHRPGAGERATPEQLADPYAPAVQRLITGSE</sequence>
<accession>A0AAU2VEH5</accession>
<organism evidence="3">
    <name type="scientific">Streptomyces sp. NBC_00003</name>
    <dbReference type="NCBI Taxonomy" id="2903608"/>
    <lineage>
        <taxon>Bacteria</taxon>
        <taxon>Bacillati</taxon>
        <taxon>Actinomycetota</taxon>
        <taxon>Actinomycetes</taxon>
        <taxon>Kitasatosporales</taxon>
        <taxon>Streptomycetaceae</taxon>
        <taxon>Streptomyces</taxon>
    </lineage>
</organism>
<dbReference type="Gene3D" id="1.10.357.10">
    <property type="entry name" value="Tetracycline Repressor, domain 2"/>
    <property type="match status" value="1"/>
</dbReference>
<dbReference type="Pfam" id="PF17920">
    <property type="entry name" value="TetR_C_16"/>
    <property type="match status" value="1"/>
</dbReference>
<reference evidence="3" key="1">
    <citation type="submission" date="2022-10" db="EMBL/GenBank/DDBJ databases">
        <title>The complete genomes of actinobacterial strains from the NBC collection.</title>
        <authorList>
            <person name="Joergensen T.S."/>
            <person name="Alvarez Arevalo M."/>
            <person name="Sterndorff E.B."/>
            <person name="Faurdal D."/>
            <person name="Vuksanovic O."/>
            <person name="Mourched A.-S."/>
            <person name="Charusanti P."/>
            <person name="Shaw S."/>
            <person name="Blin K."/>
            <person name="Weber T."/>
        </authorList>
    </citation>
    <scope>NUCLEOTIDE SEQUENCE</scope>
    <source>
        <strain evidence="3">NBC_00003</strain>
    </source>
</reference>
<evidence type="ECO:0000256" key="1">
    <source>
        <dbReference type="SAM" id="MobiDB-lite"/>
    </source>
</evidence>
<dbReference type="SUPFAM" id="SSF48498">
    <property type="entry name" value="Tetracyclin repressor-like, C-terminal domain"/>
    <property type="match status" value="1"/>
</dbReference>
<dbReference type="EMBL" id="CP108318">
    <property type="protein sequence ID" value="WTW65648.1"/>
    <property type="molecule type" value="Genomic_DNA"/>
</dbReference>
<dbReference type="InterPro" id="IPR036271">
    <property type="entry name" value="Tet_transcr_reg_TetR-rel_C_sf"/>
</dbReference>
<dbReference type="AlphaFoldDB" id="A0AAU2VEH5"/>
<protein>
    <recommendedName>
        <fullName evidence="2">Tetracyclin repressor-like C-terminal domain-containing protein</fullName>
    </recommendedName>
</protein>
<proteinExistence type="predicted"/>